<comment type="caution">
    <text evidence="2">The sequence shown here is derived from an EMBL/GenBank/DDBJ whole genome shotgun (WGS) entry which is preliminary data.</text>
</comment>
<accession>A0AAW4XZQ2</accession>
<evidence type="ECO:0000256" key="1">
    <source>
        <dbReference type="SAM" id="SignalP"/>
    </source>
</evidence>
<protein>
    <submittedName>
        <fullName evidence="2">Uncharacterized protein</fullName>
    </submittedName>
</protein>
<evidence type="ECO:0000313" key="2">
    <source>
        <dbReference type="EMBL" id="MCD2166930.1"/>
    </source>
</evidence>
<keyword evidence="3" id="KW-1185">Reference proteome</keyword>
<feature type="chain" id="PRO_5044025832" evidence="1">
    <location>
        <begin position="27"/>
        <end position="109"/>
    </location>
</feature>
<name>A0AAW4XZQ2_9BURK</name>
<gene>
    <name evidence="2" type="ORF">LPW39_17555</name>
</gene>
<dbReference type="AlphaFoldDB" id="A0AAW4XZQ2"/>
<feature type="signal peptide" evidence="1">
    <location>
        <begin position="1"/>
        <end position="26"/>
    </location>
</feature>
<dbReference type="Proteomes" id="UP001199260">
    <property type="component" value="Unassembled WGS sequence"/>
</dbReference>
<organism evidence="2 3">
    <name type="scientific">Comamonas koreensis</name>
    <dbReference type="NCBI Taxonomy" id="160825"/>
    <lineage>
        <taxon>Bacteria</taxon>
        <taxon>Pseudomonadati</taxon>
        <taxon>Pseudomonadota</taxon>
        <taxon>Betaproteobacteria</taxon>
        <taxon>Burkholderiales</taxon>
        <taxon>Comamonadaceae</taxon>
        <taxon>Comamonas</taxon>
    </lineage>
</organism>
<evidence type="ECO:0000313" key="3">
    <source>
        <dbReference type="Proteomes" id="UP001199260"/>
    </source>
</evidence>
<reference evidence="2 3" key="1">
    <citation type="submission" date="2021-11" db="EMBL/GenBank/DDBJ databases">
        <title>Genome sequence.</title>
        <authorList>
            <person name="Sun Q."/>
        </authorList>
    </citation>
    <scope>NUCLEOTIDE SEQUENCE [LARGE SCALE GENOMIC DNA]</scope>
    <source>
        <strain evidence="2 3">KCTC 12005</strain>
    </source>
</reference>
<dbReference type="EMBL" id="JAJNCT010000021">
    <property type="protein sequence ID" value="MCD2166930.1"/>
    <property type="molecule type" value="Genomic_DNA"/>
</dbReference>
<proteinExistence type="predicted"/>
<dbReference type="RefSeq" id="WP_230778171.1">
    <property type="nucleotide sequence ID" value="NZ_JAJNCT010000021.1"/>
</dbReference>
<sequence>MPGSTYSFKSTTLAMMALTASAWAQAACYTVYDGKNEVIYRSAEPPVDMSKPLHQTAGELPNGSRVVFTPDSAVCVTEVHALPGAKKLTSSSANMVTDQLSLGSLITAR</sequence>
<keyword evidence="1" id="KW-0732">Signal</keyword>